<proteinExistence type="predicted"/>
<dbReference type="RefSeq" id="WP_092157287.1">
    <property type="nucleotide sequence ID" value="NZ_FNGA01000001.1"/>
</dbReference>
<feature type="domain" description="SIS" evidence="1">
    <location>
        <begin position="39"/>
        <end position="188"/>
    </location>
</feature>
<organism evidence="2 3">
    <name type="scientific">Maridesulfovibrio ferrireducens</name>
    <dbReference type="NCBI Taxonomy" id="246191"/>
    <lineage>
        <taxon>Bacteria</taxon>
        <taxon>Pseudomonadati</taxon>
        <taxon>Thermodesulfobacteriota</taxon>
        <taxon>Desulfovibrionia</taxon>
        <taxon>Desulfovibrionales</taxon>
        <taxon>Desulfovibrionaceae</taxon>
        <taxon>Maridesulfovibrio</taxon>
    </lineage>
</organism>
<dbReference type="InterPro" id="IPR001347">
    <property type="entry name" value="SIS_dom"/>
</dbReference>
<dbReference type="Proteomes" id="UP000199053">
    <property type="component" value="Unassembled WGS sequence"/>
</dbReference>
<evidence type="ECO:0000313" key="3">
    <source>
        <dbReference type="Proteomes" id="UP000199053"/>
    </source>
</evidence>
<dbReference type="PROSITE" id="PS51464">
    <property type="entry name" value="SIS"/>
    <property type="match status" value="1"/>
</dbReference>
<dbReference type="PANTHER" id="PTHR30390">
    <property type="entry name" value="SEDOHEPTULOSE 7-PHOSPHATE ISOMERASE / DNAA INITIATOR-ASSOCIATING FACTOR FOR REPLICATION INITIATION"/>
    <property type="match status" value="1"/>
</dbReference>
<dbReference type="InterPro" id="IPR046348">
    <property type="entry name" value="SIS_dom_sf"/>
</dbReference>
<dbReference type="SUPFAM" id="SSF53697">
    <property type="entry name" value="SIS domain"/>
    <property type="match status" value="1"/>
</dbReference>
<gene>
    <name evidence="2" type="ORF">SAMN05660337_0167</name>
</gene>
<accession>A0A1G9B5V3</accession>
<evidence type="ECO:0000313" key="2">
    <source>
        <dbReference type="EMBL" id="SDK34868.1"/>
    </source>
</evidence>
<dbReference type="Pfam" id="PF13580">
    <property type="entry name" value="SIS_2"/>
    <property type="match status" value="1"/>
</dbReference>
<dbReference type="GO" id="GO:1901135">
    <property type="term" value="P:carbohydrate derivative metabolic process"/>
    <property type="evidence" value="ECO:0007669"/>
    <property type="project" value="InterPro"/>
</dbReference>
<dbReference type="STRING" id="246191.SAMN05660337_0167"/>
<reference evidence="3" key="1">
    <citation type="submission" date="2016-10" db="EMBL/GenBank/DDBJ databases">
        <authorList>
            <person name="Varghese N."/>
            <person name="Submissions S."/>
        </authorList>
    </citation>
    <scope>NUCLEOTIDE SEQUENCE [LARGE SCALE GENOMIC DNA]</scope>
    <source>
        <strain evidence="3">DSM 16995</strain>
    </source>
</reference>
<dbReference type="AlphaFoldDB" id="A0A1G9B5V3"/>
<dbReference type="InterPro" id="IPR035461">
    <property type="entry name" value="GmhA/DiaA"/>
</dbReference>
<dbReference type="Gene3D" id="3.40.50.10490">
    <property type="entry name" value="Glucose-6-phosphate isomerase like protein, domain 1"/>
    <property type="match status" value="1"/>
</dbReference>
<evidence type="ECO:0000259" key="1">
    <source>
        <dbReference type="PROSITE" id="PS51464"/>
    </source>
</evidence>
<sequence>MWNNHTDLLQNCLNSLEVECKPEFNTTCDQAFEFWKEKTVKLRSNGNIIYLIGNGASASMASHISADLAKNAHVHTQVFTDLALITALANDISFDQVFVEPLRRRLTPSDMLVAISSSGNSPNVVNACRFASELGAAVVTLTAMAPANKMRQIGDLNFWLPAETYGMAETGHACILHYWMDSVSVNNI</sequence>
<protein>
    <submittedName>
        <fullName evidence="2">D-sedoheptulose 7-phosphate isomerase</fullName>
    </submittedName>
</protein>
<dbReference type="OrthoDB" id="9810929at2"/>
<dbReference type="CDD" id="cd05006">
    <property type="entry name" value="SIS_GmhA"/>
    <property type="match status" value="1"/>
</dbReference>
<dbReference type="EMBL" id="FNGA01000001">
    <property type="protein sequence ID" value="SDK34868.1"/>
    <property type="molecule type" value="Genomic_DNA"/>
</dbReference>
<dbReference type="GO" id="GO:0097367">
    <property type="term" value="F:carbohydrate derivative binding"/>
    <property type="evidence" value="ECO:0007669"/>
    <property type="project" value="InterPro"/>
</dbReference>
<keyword evidence="2" id="KW-0413">Isomerase</keyword>
<keyword evidence="3" id="KW-1185">Reference proteome</keyword>
<name>A0A1G9B5V3_9BACT</name>
<dbReference type="GO" id="GO:0016853">
    <property type="term" value="F:isomerase activity"/>
    <property type="evidence" value="ECO:0007669"/>
    <property type="project" value="UniProtKB-KW"/>
</dbReference>
<dbReference type="PANTHER" id="PTHR30390:SF7">
    <property type="entry name" value="PHOSPHOHEPTOSE ISOMERASE"/>
    <property type="match status" value="1"/>
</dbReference>
<dbReference type="InterPro" id="IPR050099">
    <property type="entry name" value="SIS_GmhA/DiaA_subfam"/>
</dbReference>